<dbReference type="SUPFAM" id="SSF46689">
    <property type="entry name" value="Homeodomain-like"/>
    <property type="match status" value="1"/>
</dbReference>
<dbReference type="Proteomes" id="UP001600943">
    <property type="component" value="Unassembled WGS sequence"/>
</dbReference>
<dbReference type="Pfam" id="PF00440">
    <property type="entry name" value="TetR_N"/>
    <property type="match status" value="1"/>
</dbReference>
<gene>
    <name evidence="6" type="ORF">K040078D81_07290</name>
</gene>
<dbReference type="PRINTS" id="PR00455">
    <property type="entry name" value="HTHTETR"/>
</dbReference>
<sequence>MTSKNRTAIMGVLEYLRKVEEIFMGAAAGEGKKQENKKEEILNVSRKFFIEQGYEKTSMRQIAAAADVSLGLVAYHFKTKRDIALEIVQRMYHRFAAFAKMYVNRHRNPILYSGLLVNLNYMVLSSEKYEAFYRDILRNDILLDVIAKSGVETYMSIRDNYRQDLSDEEAEKMGWYGNFISVSMERTLVLYDDSLEMMEGSIPDVIFKSYMGLWRFPDVDRIMDEVCIESQKLAEKILREHPEIYG</sequence>
<accession>A0ABQ0B586</accession>
<evidence type="ECO:0000256" key="1">
    <source>
        <dbReference type="ARBA" id="ARBA00023015"/>
    </source>
</evidence>
<evidence type="ECO:0000256" key="2">
    <source>
        <dbReference type="ARBA" id="ARBA00023125"/>
    </source>
</evidence>
<keyword evidence="7" id="KW-1185">Reference proteome</keyword>
<organism evidence="6 7">
    <name type="scientific">Blautia hominis</name>
    <dbReference type="NCBI Taxonomy" id="2025493"/>
    <lineage>
        <taxon>Bacteria</taxon>
        <taxon>Bacillati</taxon>
        <taxon>Bacillota</taxon>
        <taxon>Clostridia</taxon>
        <taxon>Lachnospirales</taxon>
        <taxon>Lachnospiraceae</taxon>
        <taxon>Blautia</taxon>
    </lineage>
</organism>
<evidence type="ECO:0000313" key="7">
    <source>
        <dbReference type="Proteomes" id="UP001600943"/>
    </source>
</evidence>
<dbReference type="InterPro" id="IPR001647">
    <property type="entry name" value="HTH_TetR"/>
</dbReference>
<evidence type="ECO:0000259" key="5">
    <source>
        <dbReference type="PROSITE" id="PS50977"/>
    </source>
</evidence>
<dbReference type="EMBL" id="BAABYW010000001">
    <property type="protein sequence ID" value="GAA6406612.1"/>
    <property type="molecule type" value="Genomic_DNA"/>
</dbReference>
<evidence type="ECO:0000256" key="4">
    <source>
        <dbReference type="PROSITE-ProRule" id="PRU00335"/>
    </source>
</evidence>
<evidence type="ECO:0000256" key="3">
    <source>
        <dbReference type="ARBA" id="ARBA00023163"/>
    </source>
</evidence>
<comment type="caution">
    <text evidence="6">The sequence shown here is derived from an EMBL/GenBank/DDBJ whole genome shotgun (WGS) entry which is preliminary data.</text>
</comment>
<dbReference type="PROSITE" id="PS50977">
    <property type="entry name" value="HTH_TETR_2"/>
    <property type="match status" value="1"/>
</dbReference>
<name>A0ABQ0B586_9FIRM</name>
<dbReference type="InterPro" id="IPR009057">
    <property type="entry name" value="Homeodomain-like_sf"/>
</dbReference>
<keyword evidence="1" id="KW-0805">Transcription regulation</keyword>
<protein>
    <recommendedName>
        <fullName evidence="5">HTH tetR-type domain-containing protein</fullName>
    </recommendedName>
</protein>
<feature type="domain" description="HTH tetR-type" evidence="5">
    <location>
        <begin position="35"/>
        <end position="95"/>
    </location>
</feature>
<dbReference type="PANTHER" id="PTHR30055:SF234">
    <property type="entry name" value="HTH-TYPE TRANSCRIPTIONAL REGULATOR BETI"/>
    <property type="match status" value="1"/>
</dbReference>
<keyword evidence="3" id="KW-0804">Transcription</keyword>
<dbReference type="PANTHER" id="PTHR30055">
    <property type="entry name" value="HTH-TYPE TRANSCRIPTIONAL REGULATOR RUTR"/>
    <property type="match status" value="1"/>
</dbReference>
<keyword evidence="2 4" id="KW-0238">DNA-binding</keyword>
<feature type="DNA-binding region" description="H-T-H motif" evidence="4">
    <location>
        <begin position="58"/>
        <end position="77"/>
    </location>
</feature>
<dbReference type="Gene3D" id="1.10.357.10">
    <property type="entry name" value="Tetracycline Repressor, domain 2"/>
    <property type="match status" value="1"/>
</dbReference>
<reference evidence="6 7" key="1">
    <citation type="submission" date="2024-04" db="EMBL/GenBank/DDBJ databases">
        <title>Defined microbial consortia suppress multidrug-resistant proinflammatory Enterobacteriaceae via ecological control.</title>
        <authorList>
            <person name="Furuichi M."/>
            <person name="Kawaguchi T."/>
            <person name="Pust M."/>
            <person name="Yasuma K."/>
            <person name="Plichta D."/>
            <person name="Hasegawa N."/>
            <person name="Ohya T."/>
            <person name="Bhattarai S."/>
            <person name="Sasajima S."/>
            <person name="Aoto Y."/>
            <person name="Tuganbaev T."/>
            <person name="Yaginuma M."/>
            <person name="Ueda M."/>
            <person name="Okahashi N."/>
            <person name="Amafuji K."/>
            <person name="Kiridooshi Y."/>
            <person name="Sugita K."/>
            <person name="Strazar M."/>
            <person name="Skelly A."/>
            <person name="Suda W."/>
            <person name="Hattori M."/>
            <person name="Nakamoto N."/>
            <person name="Caballero S."/>
            <person name="Norman J."/>
            <person name="Olle B."/>
            <person name="Tanoue T."/>
            <person name="Arita M."/>
            <person name="Bucci V."/>
            <person name="Atarashi K."/>
            <person name="Xavier R."/>
            <person name="Honda K."/>
        </authorList>
    </citation>
    <scope>NUCLEOTIDE SEQUENCE [LARGE SCALE GENOMIC DNA]</scope>
    <source>
        <strain evidence="7">k04-0078-D8-1</strain>
    </source>
</reference>
<proteinExistence type="predicted"/>
<dbReference type="InterPro" id="IPR050109">
    <property type="entry name" value="HTH-type_TetR-like_transc_reg"/>
</dbReference>
<evidence type="ECO:0000313" key="6">
    <source>
        <dbReference type="EMBL" id="GAA6406612.1"/>
    </source>
</evidence>